<dbReference type="RefSeq" id="XP_003062333.1">
    <property type="nucleotide sequence ID" value="XM_003062287.1"/>
</dbReference>
<feature type="region of interest" description="Disordered" evidence="4">
    <location>
        <begin position="271"/>
        <end position="469"/>
    </location>
</feature>
<feature type="coiled-coil region" evidence="3">
    <location>
        <begin position="30"/>
        <end position="57"/>
    </location>
</feature>
<evidence type="ECO:0000313" key="7">
    <source>
        <dbReference type="Proteomes" id="UP000001876"/>
    </source>
</evidence>
<comment type="similarity">
    <text evidence="1">Belongs to the shugoshin family.</text>
</comment>
<dbReference type="OrthoDB" id="10683025at2759"/>
<keyword evidence="2" id="KW-0159">Chromosome partition</keyword>
<feature type="compositionally biased region" description="Pro residues" evidence="4">
    <location>
        <begin position="229"/>
        <end position="248"/>
    </location>
</feature>
<feature type="compositionally biased region" description="Low complexity" evidence="4">
    <location>
        <begin position="502"/>
        <end position="516"/>
    </location>
</feature>
<evidence type="ECO:0000256" key="1">
    <source>
        <dbReference type="ARBA" id="ARBA00010845"/>
    </source>
</evidence>
<feature type="region of interest" description="Disordered" evidence="4">
    <location>
        <begin position="1"/>
        <end position="21"/>
    </location>
</feature>
<dbReference type="AlphaFoldDB" id="C1N377"/>
<accession>C1N377</accession>
<dbReference type="OMA" id="HPTLNHH"/>
<feature type="compositionally biased region" description="Basic and acidic residues" evidence="4">
    <location>
        <begin position="544"/>
        <end position="559"/>
    </location>
</feature>
<feature type="region of interest" description="Disordered" evidence="4">
    <location>
        <begin position="481"/>
        <end position="559"/>
    </location>
</feature>
<organism evidence="7">
    <name type="scientific">Micromonas pusilla (strain CCMP1545)</name>
    <name type="common">Picoplanktonic green alga</name>
    <dbReference type="NCBI Taxonomy" id="564608"/>
    <lineage>
        <taxon>Eukaryota</taxon>
        <taxon>Viridiplantae</taxon>
        <taxon>Chlorophyta</taxon>
        <taxon>Mamiellophyceae</taxon>
        <taxon>Mamiellales</taxon>
        <taxon>Mamiellaceae</taxon>
        <taxon>Micromonas</taxon>
    </lineage>
</organism>
<dbReference type="GO" id="GO:0045132">
    <property type="term" value="P:meiotic chromosome segregation"/>
    <property type="evidence" value="ECO:0007669"/>
    <property type="project" value="InterPro"/>
</dbReference>
<name>C1N377_MICPC</name>
<feature type="domain" description="Shugoshin C-terminal" evidence="5">
    <location>
        <begin position="535"/>
        <end position="557"/>
    </location>
</feature>
<proteinExistence type="inferred from homology"/>
<sequence>MAARGKAATDGANAEKPPAPSVMKRFVHANQELARHNAKLRQELASAKRRADIATNAVKQANIMTALLRQQKEEIARQKALLLVRTSSAKTRALFLKNPLSGARSRLRPRVARPYASAKLHEANDEVTKLRIQVNATKSLKELQQTLEAPTLRNLRMHKAQPSPAAAAAAAVADPAIDLRSPLSPQRAPTAAAPPSPYDFTGFSPAAEDPDDEHWEDAPTELDDAPSRSPSPSPSPPSPPPPPPPPRDTPVAANPVPSAAANFRGFAATGLDSATRATRGRTPVCYAEPSLRAKMRRPWSPKRRKPKSKPRSTRGGDATPEPSRVVPRDGRMDTPATEARWTDDVAEEAAAVAAALEEEEEEDPPPPPPPPPEPEMPPSASALFSPAYVTSRRRRRAFAPPPEDTSIDAATTFEKPPVPLFHEAATEATGRTDADAPSPPSFERESLPDTPPDPEETSSESPLLCDASMSFNVDLEEAFPATPSLMHHVPPRRATAQTNRRLSFAAVLSSAASLPTPEEEPSASPSSPPPPTCERARRQAGSHADYKEPSVNRKMRRPD</sequence>
<dbReference type="Proteomes" id="UP000001876">
    <property type="component" value="Unassembled WGS sequence"/>
</dbReference>
<feature type="compositionally biased region" description="Acidic residues" evidence="4">
    <location>
        <begin position="208"/>
        <end position="224"/>
    </location>
</feature>
<protein>
    <submittedName>
        <fullName evidence="6">Predicted protein</fullName>
    </submittedName>
</protein>
<feature type="region of interest" description="Disordered" evidence="4">
    <location>
        <begin position="180"/>
        <end position="258"/>
    </location>
</feature>
<dbReference type="InterPro" id="IPR011515">
    <property type="entry name" value="Shugoshin_C"/>
</dbReference>
<dbReference type="GeneID" id="9688000"/>
<dbReference type="KEGG" id="mpp:MICPUCDRAFT_52067"/>
<feature type="compositionally biased region" description="Pro residues" evidence="4">
    <location>
        <begin position="365"/>
        <end position="377"/>
    </location>
</feature>
<dbReference type="GO" id="GO:0000775">
    <property type="term" value="C:chromosome, centromeric region"/>
    <property type="evidence" value="ECO:0007669"/>
    <property type="project" value="InterPro"/>
</dbReference>
<dbReference type="GO" id="GO:0005634">
    <property type="term" value="C:nucleus"/>
    <property type="evidence" value="ECO:0007669"/>
    <property type="project" value="InterPro"/>
</dbReference>
<keyword evidence="3" id="KW-0175">Coiled coil</keyword>
<evidence type="ECO:0000259" key="5">
    <source>
        <dbReference type="Pfam" id="PF07557"/>
    </source>
</evidence>
<dbReference type="Pfam" id="PF07557">
    <property type="entry name" value="Shugoshin_C"/>
    <property type="match status" value="2"/>
</dbReference>
<evidence type="ECO:0000256" key="2">
    <source>
        <dbReference type="ARBA" id="ARBA00022829"/>
    </source>
</evidence>
<feature type="compositionally biased region" description="Basic residues" evidence="4">
    <location>
        <begin position="293"/>
        <end position="312"/>
    </location>
</feature>
<evidence type="ECO:0000256" key="3">
    <source>
        <dbReference type="SAM" id="Coils"/>
    </source>
</evidence>
<dbReference type="EMBL" id="GG663746">
    <property type="protein sequence ID" value="EEH53152.1"/>
    <property type="molecule type" value="Genomic_DNA"/>
</dbReference>
<feature type="domain" description="Shugoshin C-terminal" evidence="5">
    <location>
        <begin position="279"/>
        <end position="297"/>
    </location>
</feature>
<gene>
    <name evidence="6" type="ORF">MICPUCDRAFT_52067</name>
</gene>
<evidence type="ECO:0000313" key="6">
    <source>
        <dbReference type="EMBL" id="EEH53152.1"/>
    </source>
</evidence>
<keyword evidence="7" id="KW-1185">Reference proteome</keyword>
<evidence type="ECO:0000256" key="4">
    <source>
        <dbReference type="SAM" id="MobiDB-lite"/>
    </source>
</evidence>
<reference evidence="6 7" key="1">
    <citation type="journal article" date="2009" name="Science">
        <title>Green evolution and dynamic adaptations revealed by genomes of the marine picoeukaryotes Micromonas.</title>
        <authorList>
            <person name="Worden A.Z."/>
            <person name="Lee J.H."/>
            <person name="Mock T."/>
            <person name="Rouze P."/>
            <person name="Simmons M.P."/>
            <person name="Aerts A.L."/>
            <person name="Allen A.E."/>
            <person name="Cuvelier M.L."/>
            <person name="Derelle E."/>
            <person name="Everett M.V."/>
            <person name="Foulon E."/>
            <person name="Grimwood J."/>
            <person name="Gundlach H."/>
            <person name="Henrissat B."/>
            <person name="Napoli C."/>
            <person name="McDonald S.M."/>
            <person name="Parker M.S."/>
            <person name="Rombauts S."/>
            <person name="Salamov A."/>
            <person name="Von Dassow P."/>
            <person name="Badger J.H."/>
            <person name="Coutinho P.M."/>
            <person name="Demir E."/>
            <person name="Dubchak I."/>
            <person name="Gentemann C."/>
            <person name="Eikrem W."/>
            <person name="Gready J.E."/>
            <person name="John U."/>
            <person name="Lanier W."/>
            <person name="Lindquist E.A."/>
            <person name="Lucas S."/>
            <person name="Mayer K.F."/>
            <person name="Moreau H."/>
            <person name="Not F."/>
            <person name="Otillar R."/>
            <person name="Panaud O."/>
            <person name="Pangilinan J."/>
            <person name="Paulsen I."/>
            <person name="Piegu B."/>
            <person name="Poliakov A."/>
            <person name="Robbens S."/>
            <person name="Schmutz J."/>
            <person name="Toulza E."/>
            <person name="Wyss T."/>
            <person name="Zelensky A."/>
            <person name="Zhou K."/>
            <person name="Armbrust E.V."/>
            <person name="Bhattacharya D."/>
            <person name="Goodenough U.W."/>
            <person name="Van de Peer Y."/>
            <person name="Grigoriev I.V."/>
        </authorList>
    </citation>
    <scope>NUCLEOTIDE SEQUENCE [LARGE SCALE GENOMIC DNA]</scope>
    <source>
        <strain evidence="6 7">CCMP1545</strain>
    </source>
</reference>